<evidence type="ECO:0000313" key="2">
    <source>
        <dbReference type="EMBL" id="MFD2911410.1"/>
    </source>
</evidence>
<proteinExistence type="predicted"/>
<dbReference type="EMBL" id="JBHUPG010000009">
    <property type="protein sequence ID" value="MFD2911410.1"/>
    <property type="molecule type" value="Genomic_DNA"/>
</dbReference>
<keyword evidence="3" id="KW-1185">Reference proteome</keyword>
<dbReference type="RefSeq" id="WP_204730076.1">
    <property type="nucleotide sequence ID" value="NZ_JAFBDK010000013.1"/>
</dbReference>
<organism evidence="2 3">
    <name type="scientific">Jeotgalibacillus terrae</name>
    <dbReference type="NCBI Taxonomy" id="587735"/>
    <lineage>
        <taxon>Bacteria</taxon>
        <taxon>Bacillati</taxon>
        <taxon>Bacillota</taxon>
        <taxon>Bacilli</taxon>
        <taxon>Bacillales</taxon>
        <taxon>Caryophanaceae</taxon>
        <taxon>Jeotgalibacillus</taxon>
    </lineage>
</organism>
<sequence length="62" mass="7306">MNENFRDQLMSWASSNQIAVKRQPLQPEKKPKEKLSERDLQELMGTKGRTYVRKRGGAFIQR</sequence>
<accession>A0ABW5ZFV8</accession>
<feature type="region of interest" description="Disordered" evidence="1">
    <location>
        <begin position="16"/>
        <end position="39"/>
    </location>
</feature>
<evidence type="ECO:0000256" key="1">
    <source>
        <dbReference type="SAM" id="MobiDB-lite"/>
    </source>
</evidence>
<gene>
    <name evidence="2" type="ORF">ACFS5P_05945</name>
</gene>
<evidence type="ECO:0000313" key="3">
    <source>
        <dbReference type="Proteomes" id="UP001597561"/>
    </source>
</evidence>
<protein>
    <submittedName>
        <fullName evidence="2">Uncharacterized protein</fullName>
    </submittedName>
</protein>
<name>A0ABW5ZFV8_9BACL</name>
<dbReference type="Proteomes" id="UP001597561">
    <property type="component" value="Unassembled WGS sequence"/>
</dbReference>
<feature type="compositionally biased region" description="Basic and acidic residues" evidence="1">
    <location>
        <begin position="27"/>
        <end position="39"/>
    </location>
</feature>
<comment type="caution">
    <text evidence="2">The sequence shown here is derived from an EMBL/GenBank/DDBJ whole genome shotgun (WGS) entry which is preliminary data.</text>
</comment>
<reference evidence="3" key="1">
    <citation type="journal article" date="2019" name="Int. J. Syst. Evol. Microbiol.">
        <title>The Global Catalogue of Microorganisms (GCM) 10K type strain sequencing project: providing services to taxonomists for standard genome sequencing and annotation.</title>
        <authorList>
            <consortium name="The Broad Institute Genomics Platform"/>
            <consortium name="The Broad Institute Genome Sequencing Center for Infectious Disease"/>
            <person name="Wu L."/>
            <person name="Ma J."/>
        </authorList>
    </citation>
    <scope>NUCLEOTIDE SEQUENCE [LARGE SCALE GENOMIC DNA]</scope>
    <source>
        <strain evidence="3">KCTC 13528</strain>
    </source>
</reference>